<dbReference type="GO" id="GO:0003676">
    <property type="term" value="F:nucleic acid binding"/>
    <property type="evidence" value="ECO:0007669"/>
    <property type="project" value="InterPro"/>
</dbReference>
<dbReference type="InterPro" id="IPR036397">
    <property type="entry name" value="RNaseH_sf"/>
</dbReference>
<evidence type="ECO:0000313" key="2">
    <source>
        <dbReference type="Proteomes" id="UP000230423"/>
    </source>
</evidence>
<organism evidence="1 2">
    <name type="scientific">Teladorsagia circumcincta</name>
    <name type="common">Brown stomach worm</name>
    <name type="synonym">Ostertagia circumcincta</name>
    <dbReference type="NCBI Taxonomy" id="45464"/>
    <lineage>
        <taxon>Eukaryota</taxon>
        <taxon>Metazoa</taxon>
        <taxon>Ecdysozoa</taxon>
        <taxon>Nematoda</taxon>
        <taxon>Chromadorea</taxon>
        <taxon>Rhabditida</taxon>
        <taxon>Rhabditina</taxon>
        <taxon>Rhabditomorpha</taxon>
        <taxon>Strongyloidea</taxon>
        <taxon>Trichostrongylidae</taxon>
        <taxon>Teladorsagia</taxon>
    </lineage>
</organism>
<feature type="non-terminal residue" evidence="1">
    <location>
        <position position="160"/>
    </location>
</feature>
<dbReference type="Proteomes" id="UP000230423">
    <property type="component" value="Unassembled WGS sequence"/>
</dbReference>
<dbReference type="AlphaFoldDB" id="A0A2G9U411"/>
<dbReference type="PANTHER" id="PTHR46060:SF1">
    <property type="entry name" value="MARINER MOS1 TRANSPOSASE-LIKE PROTEIN"/>
    <property type="match status" value="1"/>
</dbReference>
<dbReference type="InterPro" id="IPR052709">
    <property type="entry name" value="Transposase-MT_Hybrid"/>
</dbReference>
<evidence type="ECO:0000313" key="1">
    <source>
        <dbReference type="EMBL" id="PIO64983.1"/>
    </source>
</evidence>
<reference evidence="1 2" key="1">
    <citation type="submission" date="2015-09" db="EMBL/GenBank/DDBJ databases">
        <title>Draft genome of the parasitic nematode Teladorsagia circumcincta isolate WARC Sus (inbred).</title>
        <authorList>
            <person name="Mitreva M."/>
        </authorList>
    </citation>
    <scope>NUCLEOTIDE SEQUENCE [LARGE SCALE GENOMIC DNA]</scope>
    <source>
        <strain evidence="1 2">S</strain>
    </source>
</reference>
<dbReference type="PANTHER" id="PTHR46060">
    <property type="entry name" value="MARINER MOS1 TRANSPOSASE-LIKE PROTEIN"/>
    <property type="match status" value="1"/>
</dbReference>
<gene>
    <name evidence="1" type="ORF">TELCIR_13366</name>
</gene>
<dbReference type="EMBL" id="KZ349406">
    <property type="protein sequence ID" value="PIO64983.1"/>
    <property type="molecule type" value="Genomic_DNA"/>
</dbReference>
<dbReference type="Gene3D" id="3.30.420.10">
    <property type="entry name" value="Ribonuclease H-like superfamily/Ribonuclease H"/>
    <property type="match status" value="1"/>
</dbReference>
<accession>A0A2G9U411</accession>
<sequence>MLPKMTLCTGTMSVEHTETYTACWYYLMVGGYTLEDEERSGRPSELNLSELRRVVRTDPFQSTREMESTLCVHSFTIESELKKSVMKKKHGQYVPHHLEPVDRVDACLTLLNLHRENRWLEHLIISDKERIYYNNFHRRAQWVDPGETLKEVLKDVHPKK</sequence>
<keyword evidence="2" id="KW-1185">Reference proteome</keyword>
<proteinExistence type="predicted"/>
<protein>
    <submittedName>
        <fullName evidence="1">Uncharacterized protein</fullName>
    </submittedName>
</protein>
<name>A0A2G9U411_TELCI</name>